<accession>A0ACB7V2M8</accession>
<dbReference type="EMBL" id="CM037022">
    <property type="protein sequence ID" value="KAH7667475.1"/>
    <property type="molecule type" value="Genomic_DNA"/>
</dbReference>
<organism evidence="1 2">
    <name type="scientific">Dioscorea alata</name>
    <name type="common">Purple yam</name>
    <dbReference type="NCBI Taxonomy" id="55571"/>
    <lineage>
        <taxon>Eukaryota</taxon>
        <taxon>Viridiplantae</taxon>
        <taxon>Streptophyta</taxon>
        <taxon>Embryophyta</taxon>
        <taxon>Tracheophyta</taxon>
        <taxon>Spermatophyta</taxon>
        <taxon>Magnoliopsida</taxon>
        <taxon>Liliopsida</taxon>
        <taxon>Dioscoreales</taxon>
        <taxon>Dioscoreaceae</taxon>
        <taxon>Dioscorea</taxon>
    </lineage>
</organism>
<name>A0ACB7V2M8_DIOAL</name>
<gene>
    <name evidence="1" type="ORF">IHE45_12G060700</name>
</gene>
<evidence type="ECO:0000313" key="1">
    <source>
        <dbReference type="EMBL" id="KAH7667475.1"/>
    </source>
</evidence>
<evidence type="ECO:0000313" key="2">
    <source>
        <dbReference type="Proteomes" id="UP000827976"/>
    </source>
</evidence>
<proteinExistence type="predicted"/>
<comment type="caution">
    <text evidence="1">The sequence shown here is derived from an EMBL/GenBank/DDBJ whole genome shotgun (WGS) entry which is preliminary data.</text>
</comment>
<protein>
    <submittedName>
        <fullName evidence="1">Uncharacterized protein</fullName>
    </submittedName>
</protein>
<reference evidence="2" key="1">
    <citation type="journal article" date="2022" name="Nat. Commun.">
        <title>Chromosome evolution and the genetic basis of agronomically important traits in greater yam.</title>
        <authorList>
            <person name="Bredeson J.V."/>
            <person name="Lyons J.B."/>
            <person name="Oniyinde I.O."/>
            <person name="Okereke N.R."/>
            <person name="Kolade O."/>
            <person name="Nnabue I."/>
            <person name="Nwadili C.O."/>
            <person name="Hribova E."/>
            <person name="Parker M."/>
            <person name="Nwogha J."/>
            <person name="Shu S."/>
            <person name="Carlson J."/>
            <person name="Kariba R."/>
            <person name="Muthemba S."/>
            <person name="Knop K."/>
            <person name="Barton G.J."/>
            <person name="Sherwood A.V."/>
            <person name="Lopez-Montes A."/>
            <person name="Asiedu R."/>
            <person name="Jamnadass R."/>
            <person name="Muchugi A."/>
            <person name="Goodstein D."/>
            <person name="Egesi C.N."/>
            <person name="Featherston J."/>
            <person name="Asfaw A."/>
            <person name="Simpson G.G."/>
            <person name="Dolezel J."/>
            <person name="Hendre P.S."/>
            <person name="Van Deynze A."/>
            <person name="Kumar P.L."/>
            <person name="Obidiegwu J.E."/>
            <person name="Bhattacharjee R."/>
            <person name="Rokhsar D.S."/>
        </authorList>
    </citation>
    <scope>NUCLEOTIDE SEQUENCE [LARGE SCALE GENOMIC DNA]</scope>
    <source>
        <strain evidence="2">cv. TDa95/00328</strain>
    </source>
</reference>
<dbReference type="Proteomes" id="UP000827976">
    <property type="component" value="Chromosome 12"/>
</dbReference>
<keyword evidence="2" id="KW-1185">Reference proteome</keyword>
<sequence length="684" mass="76733">MKEIVFCITAMLQWTGGSRRKVTASRKSTHNRQKQYFEQRKRQQRAPGLENDSARNKRANYYEEPRSLDIVSLINLETVTWQGYPYQTNAIDGPQVKCHSSKLSPAVALKKIINRYSHDSQEACPEATTLSPKKLPETNVSNIVSTANGVSLDHDGVRPPEFSSKSLPTNVSTVPNGEVQTEVSVLDMLSDDRPRNYFGGGSVPEPHVAFSVEGLGKIGMTTPAHSPRFQDRISYRNLPRPPKVSRWIHSLGEHESGHGGLGFKLDTIINDIKMSPDGGSPESLHISNIMLDELENMENTMFRKHCISTDFFSDQFYGSESDGKCAWSYADCQRKQQYDVSFGLLDEKFHDQMNYDAWKKKPFHADGCLSPFPEAKRPVVNPEDPFLDNFRTGTSINKSFDLSGGFQNSAPLTSDFRHLTAERVYSATNKSVNFETTIDPHVWSFTGKEDMHDSLSLFSEESCSSTAVGEERNYEFESQSIGIGSRHSNFNDWEQFHSPSKKVQKFSAKKAIHAGMGKACQKNNLVGSQRSEKAQNQGSPKASRHLQQLSTFQTVWEPESIPPFEEGFTSTELDTSSFNCKRKPEGDLFSIPTPEAFFPTELNGKSNFPVDHGASKFCGGEESGHPSSGFDFRTQKPGKHFMEAEGYFLNISHADGFQYDNQRTSLPKEQNAAKTYHTLEKPDK</sequence>